<proteinExistence type="inferred from homology"/>
<evidence type="ECO:0000256" key="5">
    <source>
        <dbReference type="ARBA" id="ARBA00023136"/>
    </source>
</evidence>
<dbReference type="GO" id="GO:0006508">
    <property type="term" value="P:proteolysis"/>
    <property type="evidence" value="ECO:0007669"/>
    <property type="project" value="UniProtKB-KW"/>
</dbReference>
<dbReference type="InterPro" id="IPR001107">
    <property type="entry name" value="Band_7"/>
</dbReference>
<keyword evidence="9" id="KW-0378">Hydrolase</keyword>
<comment type="function">
    <text evidence="6">HflC and HflK could regulate a protease.</text>
</comment>
<comment type="caution">
    <text evidence="9">The sequence shown here is derived from an EMBL/GenBank/DDBJ whole genome shotgun (WGS) entry which is preliminary data.</text>
</comment>
<protein>
    <recommendedName>
        <fullName evidence="6">Protein HflC</fullName>
    </recommendedName>
</protein>
<evidence type="ECO:0000256" key="7">
    <source>
        <dbReference type="SAM" id="Phobius"/>
    </source>
</evidence>
<reference evidence="9" key="2">
    <citation type="journal article" date="2021" name="PeerJ">
        <title>Extensive microbial diversity within the chicken gut microbiome revealed by metagenomics and culture.</title>
        <authorList>
            <person name="Gilroy R."/>
            <person name="Ravi A."/>
            <person name="Getino M."/>
            <person name="Pursley I."/>
            <person name="Horton D.L."/>
            <person name="Alikhan N.F."/>
            <person name="Baker D."/>
            <person name="Gharbi K."/>
            <person name="Hall N."/>
            <person name="Watson M."/>
            <person name="Adriaenssens E.M."/>
            <person name="Foster-Nyarko E."/>
            <person name="Jarju S."/>
            <person name="Secka A."/>
            <person name="Antonio M."/>
            <person name="Oren A."/>
            <person name="Chaudhuri R.R."/>
            <person name="La Ragione R."/>
            <person name="Hildebrand F."/>
            <person name="Pallen M.J."/>
        </authorList>
    </citation>
    <scope>NUCLEOTIDE SEQUENCE</scope>
    <source>
        <strain evidence="9">10532</strain>
    </source>
</reference>
<sequence>MKFINQNTKKIIIICFFIVILAVLVFVLKPFFITGEGNQAIVTRYGKIVGTYTEAGLHFKIPLIDTVIVFPKKIQSLDGDPQKIPTKEKQYIVVDTTARWRITDPKLFYETMQNVDTASVKIGNIIDSTTRTVITENNLIEVVRSSNVINEIEAAYETSAFSENKKEYEVIEKGRKVLSEEMVNLAKEPLRDFGIELIDIVTRQIKYSDDLTESVYQRMIKERNQIANAIRSTGEGEKANLLGKLESDKKIIMSEAYEEAEIIKAEGDREASRIYSEAYKKDPEFYKFWKSLESYKTTLPEFNKTLGTDMEYFDYLYSATGQ</sequence>
<dbReference type="PANTHER" id="PTHR42911">
    <property type="entry name" value="MODULATOR OF FTSH PROTEASE HFLC"/>
    <property type="match status" value="1"/>
</dbReference>
<evidence type="ECO:0000256" key="6">
    <source>
        <dbReference type="PIRNR" id="PIRNR005651"/>
    </source>
</evidence>
<dbReference type="InterPro" id="IPR036013">
    <property type="entry name" value="Band_7/SPFH_dom_sf"/>
</dbReference>
<keyword evidence="3 7" id="KW-0812">Transmembrane</keyword>
<comment type="subcellular location">
    <subcellularLocation>
        <location evidence="1">Membrane</location>
        <topology evidence="1">Single-pass membrane protein</topology>
    </subcellularLocation>
</comment>
<accession>A0A9D9HP06</accession>
<evidence type="ECO:0000313" key="9">
    <source>
        <dbReference type="EMBL" id="MBO8457574.1"/>
    </source>
</evidence>
<evidence type="ECO:0000256" key="3">
    <source>
        <dbReference type="ARBA" id="ARBA00022692"/>
    </source>
</evidence>
<dbReference type="PANTHER" id="PTHR42911:SF1">
    <property type="entry name" value="MODULATOR OF FTSH PROTEASE HFLC"/>
    <property type="match status" value="1"/>
</dbReference>
<dbReference type="CDD" id="cd03405">
    <property type="entry name" value="SPFH_HflC"/>
    <property type="match status" value="1"/>
</dbReference>
<dbReference type="SUPFAM" id="SSF117892">
    <property type="entry name" value="Band 7/SPFH domain"/>
    <property type="match status" value="1"/>
</dbReference>
<keyword evidence="4 7" id="KW-1133">Transmembrane helix</keyword>
<dbReference type="SMART" id="SM00244">
    <property type="entry name" value="PHB"/>
    <property type="match status" value="1"/>
</dbReference>
<name>A0A9D9HP06_9SPIR</name>
<dbReference type="PIRSF" id="PIRSF005651">
    <property type="entry name" value="HflC"/>
    <property type="match status" value="1"/>
</dbReference>
<dbReference type="GO" id="GO:0008233">
    <property type="term" value="F:peptidase activity"/>
    <property type="evidence" value="ECO:0007669"/>
    <property type="project" value="UniProtKB-KW"/>
</dbReference>
<dbReference type="EMBL" id="JADIMM010000070">
    <property type="protein sequence ID" value="MBO8457574.1"/>
    <property type="molecule type" value="Genomic_DNA"/>
</dbReference>
<dbReference type="Gene3D" id="3.30.479.30">
    <property type="entry name" value="Band 7 domain"/>
    <property type="match status" value="1"/>
</dbReference>
<keyword evidence="5 7" id="KW-0472">Membrane</keyword>
<dbReference type="AlphaFoldDB" id="A0A9D9HP06"/>
<feature type="domain" description="Band 7" evidence="8">
    <location>
        <begin position="29"/>
        <end position="219"/>
    </location>
</feature>
<evidence type="ECO:0000259" key="8">
    <source>
        <dbReference type="SMART" id="SM00244"/>
    </source>
</evidence>
<evidence type="ECO:0000256" key="2">
    <source>
        <dbReference type="ARBA" id="ARBA00007862"/>
    </source>
</evidence>
<keyword evidence="9" id="KW-0645">Protease</keyword>
<reference evidence="9" key="1">
    <citation type="submission" date="2020-10" db="EMBL/GenBank/DDBJ databases">
        <authorList>
            <person name="Gilroy R."/>
        </authorList>
    </citation>
    <scope>NUCLEOTIDE SEQUENCE</scope>
    <source>
        <strain evidence="9">10532</strain>
    </source>
</reference>
<gene>
    <name evidence="9" type="primary">hflC</name>
    <name evidence="9" type="ORF">IAA81_05015</name>
</gene>
<dbReference type="GO" id="GO:0016020">
    <property type="term" value="C:membrane"/>
    <property type="evidence" value="ECO:0007669"/>
    <property type="project" value="UniProtKB-SubCell"/>
</dbReference>
<dbReference type="Pfam" id="PF01145">
    <property type="entry name" value="Band_7"/>
    <property type="match status" value="1"/>
</dbReference>
<evidence type="ECO:0000256" key="4">
    <source>
        <dbReference type="ARBA" id="ARBA00022989"/>
    </source>
</evidence>
<dbReference type="InterPro" id="IPR010200">
    <property type="entry name" value="HflC"/>
</dbReference>
<feature type="transmembrane region" description="Helical" evidence="7">
    <location>
        <begin position="12"/>
        <end position="32"/>
    </location>
</feature>
<organism evidence="9 10">
    <name type="scientific">Candidatus Gallitreponema excrementavium</name>
    <dbReference type="NCBI Taxonomy" id="2840840"/>
    <lineage>
        <taxon>Bacteria</taxon>
        <taxon>Pseudomonadati</taxon>
        <taxon>Spirochaetota</taxon>
        <taxon>Spirochaetia</taxon>
        <taxon>Spirochaetales</taxon>
        <taxon>Candidatus Gallitreponema</taxon>
    </lineage>
</organism>
<evidence type="ECO:0000256" key="1">
    <source>
        <dbReference type="ARBA" id="ARBA00004167"/>
    </source>
</evidence>
<evidence type="ECO:0000313" key="10">
    <source>
        <dbReference type="Proteomes" id="UP000823638"/>
    </source>
</evidence>
<dbReference type="Proteomes" id="UP000823638">
    <property type="component" value="Unassembled WGS sequence"/>
</dbReference>
<comment type="similarity">
    <text evidence="2 6">Belongs to the band 7/mec-2 family. HflC subfamily.</text>
</comment>
<dbReference type="NCBIfam" id="TIGR01932">
    <property type="entry name" value="hflC"/>
    <property type="match status" value="1"/>
</dbReference>